<dbReference type="GO" id="GO:0005739">
    <property type="term" value="C:mitochondrion"/>
    <property type="evidence" value="ECO:0007669"/>
    <property type="project" value="TreeGrafter"/>
</dbReference>
<accession>A0A8A3PPE6</accession>
<dbReference type="Proteomes" id="UP000672032">
    <property type="component" value="Chromosome 8"/>
</dbReference>
<dbReference type="GO" id="GO:0003743">
    <property type="term" value="F:translation initiation factor activity"/>
    <property type="evidence" value="ECO:0007669"/>
    <property type="project" value="UniProtKB-KW"/>
</dbReference>
<dbReference type="GO" id="GO:0070124">
    <property type="term" value="P:mitochondrial translational initiation"/>
    <property type="evidence" value="ECO:0007669"/>
    <property type="project" value="TreeGrafter"/>
</dbReference>
<name>A0A8A3PPE6_9HELO</name>
<evidence type="ECO:0000256" key="3">
    <source>
        <dbReference type="ARBA" id="ARBA00022917"/>
    </source>
</evidence>
<dbReference type="GO" id="GO:0032790">
    <property type="term" value="P:ribosome disassembly"/>
    <property type="evidence" value="ECO:0007669"/>
    <property type="project" value="TreeGrafter"/>
</dbReference>
<dbReference type="Gene3D" id="3.30.110.10">
    <property type="entry name" value="Translation initiation factor 3 (IF-3), C-terminal domain"/>
    <property type="match status" value="1"/>
</dbReference>
<protein>
    <recommendedName>
        <fullName evidence="7">Translation initiation factor 3 N-terminal domain-containing protein</fullName>
    </recommendedName>
</protein>
<evidence type="ECO:0008006" key="7">
    <source>
        <dbReference type="Google" id="ProtNLM"/>
    </source>
</evidence>
<organism evidence="5 6">
    <name type="scientific">Monilinia vaccinii-corymbosi</name>
    <dbReference type="NCBI Taxonomy" id="61207"/>
    <lineage>
        <taxon>Eukaryota</taxon>
        <taxon>Fungi</taxon>
        <taxon>Dikarya</taxon>
        <taxon>Ascomycota</taxon>
        <taxon>Pezizomycotina</taxon>
        <taxon>Leotiomycetes</taxon>
        <taxon>Helotiales</taxon>
        <taxon>Sclerotiniaceae</taxon>
        <taxon>Monilinia</taxon>
    </lineage>
</organism>
<feature type="region of interest" description="Disordered" evidence="4">
    <location>
        <begin position="233"/>
        <end position="271"/>
    </location>
</feature>
<dbReference type="SUPFAM" id="SSF55200">
    <property type="entry name" value="Translation initiation factor IF3, C-terminal domain"/>
    <property type="match status" value="1"/>
</dbReference>
<dbReference type="PANTHER" id="PTHR10938:SF0">
    <property type="entry name" value="TRANSLATION INITIATION FACTOR IF-3, MITOCHONDRIAL"/>
    <property type="match status" value="1"/>
</dbReference>
<keyword evidence="2" id="KW-0396">Initiation factor</keyword>
<dbReference type="OrthoDB" id="21573at2759"/>
<dbReference type="FunFam" id="3.30.110.10:FF:000006">
    <property type="entry name" value="Probable translation initiation factor, mitochondrial"/>
    <property type="match status" value="1"/>
</dbReference>
<sequence length="271" mass="30876">MSNPRCVFNAAGLVLRRVFLVPIEHPPTPLLLRSPRFSHPSPFRSNTAPIQRRTFKITTNAVREKRLPRDEEITAPFLRLKKPDQSLDYPRSTARILQSFDRKTHMLQVVAMGEEGEVPIACILDKREAYLQKKAQKKGKKPGSVTKTIEMNWAIEKNDLGHRLEKIRGFLEKGNKVEILLAGKKKGRTATMEEAEEVVRRIREFVGGVEGAREKKAMEGKVGAQAILHFEGKVLATKKEGGEEEEEAEKENEKENEKEKEKEKENSDLIE</sequence>
<keyword evidence="3" id="KW-0648">Protein biosynthesis</keyword>
<gene>
    <name evidence="5" type="ORF">DSL72_009402</name>
</gene>
<feature type="compositionally biased region" description="Basic and acidic residues" evidence="4">
    <location>
        <begin position="251"/>
        <end position="271"/>
    </location>
</feature>
<keyword evidence="6" id="KW-1185">Reference proteome</keyword>
<dbReference type="AlphaFoldDB" id="A0A8A3PPE6"/>
<dbReference type="EMBL" id="CP063412">
    <property type="protein sequence ID" value="QSZ37308.1"/>
    <property type="molecule type" value="Genomic_DNA"/>
</dbReference>
<reference evidence="5" key="1">
    <citation type="submission" date="2020-10" db="EMBL/GenBank/DDBJ databases">
        <title>Genome Sequence of Monilinia vaccinii-corymbosi Sheds Light on Mummy Berry Disease Infection of Blueberry and Mating Type.</title>
        <authorList>
            <person name="Yow A.G."/>
            <person name="Zhang Y."/>
            <person name="Bansal K."/>
            <person name="Eacker S.M."/>
            <person name="Sullivan S."/>
            <person name="Liachko I."/>
            <person name="Cubeta M.A."/>
            <person name="Rollins J.A."/>
            <person name="Ashrafi H."/>
        </authorList>
    </citation>
    <scope>NUCLEOTIDE SEQUENCE</scope>
    <source>
        <strain evidence="5">RL-1</strain>
    </source>
</reference>
<evidence type="ECO:0000256" key="1">
    <source>
        <dbReference type="ARBA" id="ARBA00005439"/>
    </source>
</evidence>
<dbReference type="InterPro" id="IPR001288">
    <property type="entry name" value="Translation_initiation_fac_3"/>
</dbReference>
<evidence type="ECO:0000256" key="4">
    <source>
        <dbReference type="SAM" id="MobiDB-lite"/>
    </source>
</evidence>
<dbReference type="GO" id="GO:0043022">
    <property type="term" value="F:ribosome binding"/>
    <property type="evidence" value="ECO:0007669"/>
    <property type="project" value="TreeGrafter"/>
</dbReference>
<proteinExistence type="inferred from homology"/>
<dbReference type="InterPro" id="IPR036788">
    <property type="entry name" value="T_IF-3_C_sf"/>
</dbReference>
<dbReference type="PANTHER" id="PTHR10938">
    <property type="entry name" value="TRANSLATION INITIATION FACTOR IF-3"/>
    <property type="match status" value="1"/>
</dbReference>
<evidence type="ECO:0000256" key="2">
    <source>
        <dbReference type="ARBA" id="ARBA00022540"/>
    </source>
</evidence>
<comment type="similarity">
    <text evidence="1">Belongs to the IF-3 family.</text>
</comment>
<evidence type="ECO:0000313" key="5">
    <source>
        <dbReference type="EMBL" id="QSZ37308.1"/>
    </source>
</evidence>
<evidence type="ECO:0000313" key="6">
    <source>
        <dbReference type="Proteomes" id="UP000672032"/>
    </source>
</evidence>